<sequence>MNRRNNRFLIGASALALTALPGIAAAQTAEQPAASVPEATQDTEIDPNEIIVSGFRRSLETAQAIKKDSDDIVDSLVAEDIGKLPDSTGAESLARITGVQVDRLNGEAGGVRLRGLPDITTTYNGREIFTAEGRNVALQDFPAASVSRFDVFKTAGANLVEAGIAGEIDVKSNKPFNFKGSRIVGGITGLHWRQSQEFGIDANLLISNRWETGIGEIGLLVEGSYTDNKFVDSYRDNNTQILRHAANVVVGGVANYPNVRYPTRVSFQYPSSNRFRPSASAALQWRPSQSLEFYADFLFQGFRAAGESSALHFDTGSNAPLYDVTMCEGSTDLVCQMTMRGAGNGITGYQVAQWNKTDTYQGGTGFIWKVPGGGRITGDVALTDSRNWNRNMQFNIFTNSLGTRVFNFDDRSGGGGASAYVTDINLADPASWRMLNFAENGADNHGRSFQGRLDADLPIDFAIFDRLQAGVRYSNRDADSYNDPAENRTPTLGATDPRIQYVNLPLDFEMSMIGFRGDPTTHPRTWITPTRQSIIHNADYLRMLVGQPAGYPKLDWVYSANEKAYAAYLQTHYKFPIGSMELDGQLGLRVVRTTNDISGTLKIGSGAGTPYAKTNEYLDYLPNVSARLKLSRTLQARMSFTKTRTRPGFGSLNPTLTVNATLACDNSVTPPVCNYRTASGGNPDLQPVESTNYDASLEYYFSRSGSATVQVFRRDIIGFINNATVFLNDPELGPLRVDRPENGQKGYIQGIEAGFRTFFKIPSLPQWMQNFGVLANYTYLDHGSELSPSAAATLPGIQPLSGVSSHLANAQFFYDSKPLSLRLSYNYRSSFQTYGVVTDPAVTTQLTLPTVEKGRGTLDFSGSLNPTDNVSLNFSIANLLGSQQRTYRAFNAKGDTYAAQVRYLETVYRMGVRFRF</sequence>
<dbReference type="PANTHER" id="PTHR40980">
    <property type="entry name" value="PLUG DOMAIN-CONTAINING PROTEIN"/>
    <property type="match status" value="1"/>
</dbReference>
<keyword evidence="4" id="KW-0798">TonB box</keyword>
<dbReference type="Gene3D" id="2.40.170.20">
    <property type="entry name" value="TonB-dependent receptor, beta-barrel domain"/>
    <property type="match status" value="1"/>
</dbReference>
<dbReference type="PANTHER" id="PTHR40980:SF3">
    <property type="entry name" value="TONB-DEPENDENT RECEPTOR-LIKE BETA-BARREL DOMAIN-CONTAINING PROTEIN"/>
    <property type="match status" value="1"/>
</dbReference>
<keyword evidence="5" id="KW-0732">Signal</keyword>
<organism evidence="8 9">
    <name type="scientific">Sphingomonas kyeonggiensis</name>
    <dbReference type="NCBI Taxonomy" id="1268553"/>
    <lineage>
        <taxon>Bacteria</taxon>
        <taxon>Pseudomonadati</taxon>
        <taxon>Pseudomonadota</taxon>
        <taxon>Alphaproteobacteria</taxon>
        <taxon>Sphingomonadales</taxon>
        <taxon>Sphingomonadaceae</taxon>
        <taxon>Sphingomonas</taxon>
    </lineage>
</organism>
<dbReference type="Pfam" id="PF00593">
    <property type="entry name" value="TonB_dep_Rec_b-barrel"/>
    <property type="match status" value="1"/>
</dbReference>
<reference evidence="8 9" key="1">
    <citation type="submission" date="2020-08" db="EMBL/GenBank/DDBJ databases">
        <title>Functional genomics of gut bacteria from endangered species of beetles.</title>
        <authorList>
            <person name="Carlos-Shanley C."/>
        </authorList>
    </citation>
    <scope>NUCLEOTIDE SEQUENCE [LARGE SCALE GENOMIC DNA]</scope>
    <source>
        <strain evidence="8 9">S00224</strain>
    </source>
</reference>
<accession>A0A7W7K2N8</accession>
<feature type="domain" description="TonB-dependent receptor plug" evidence="7">
    <location>
        <begin position="67"/>
        <end position="161"/>
    </location>
</feature>
<name>A0A7W7K2N8_9SPHN</name>
<feature type="signal peptide" evidence="5">
    <location>
        <begin position="1"/>
        <end position="24"/>
    </location>
</feature>
<comment type="similarity">
    <text evidence="4">Belongs to the TonB-dependent receptor family.</text>
</comment>
<gene>
    <name evidence="8" type="ORF">HNP52_002676</name>
</gene>
<comment type="caution">
    <text evidence="8">The sequence shown here is derived from an EMBL/GenBank/DDBJ whole genome shotgun (WGS) entry which is preliminary data.</text>
</comment>
<dbReference type="Proteomes" id="UP000575241">
    <property type="component" value="Unassembled WGS sequence"/>
</dbReference>
<evidence type="ECO:0000259" key="6">
    <source>
        <dbReference type="Pfam" id="PF00593"/>
    </source>
</evidence>
<evidence type="ECO:0000256" key="2">
    <source>
        <dbReference type="ARBA" id="ARBA00023136"/>
    </source>
</evidence>
<dbReference type="InterPro" id="IPR036942">
    <property type="entry name" value="Beta-barrel_TonB_sf"/>
</dbReference>
<keyword evidence="3" id="KW-0998">Cell outer membrane</keyword>
<feature type="chain" id="PRO_5030876431" evidence="5">
    <location>
        <begin position="25"/>
        <end position="916"/>
    </location>
</feature>
<feature type="domain" description="TonB-dependent receptor-like beta-barrel" evidence="6">
    <location>
        <begin position="388"/>
        <end position="879"/>
    </location>
</feature>
<dbReference type="RefSeq" id="WP_184167860.1">
    <property type="nucleotide sequence ID" value="NZ_JACHLN010000002.1"/>
</dbReference>
<dbReference type="Pfam" id="PF07715">
    <property type="entry name" value="Plug"/>
    <property type="match status" value="1"/>
</dbReference>
<evidence type="ECO:0000259" key="7">
    <source>
        <dbReference type="Pfam" id="PF07715"/>
    </source>
</evidence>
<protein>
    <submittedName>
        <fullName evidence="8">TonB-dependent receptor</fullName>
    </submittedName>
</protein>
<evidence type="ECO:0000256" key="5">
    <source>
        <dbReference type="SAM" id="SignalP"/>
    </source>
</evidence>
<keyword evidence="2 4" id="KW-0472">Membrane</keyword>
<dbReference type="GO" id="GO:0009279">
    <property type="term" value="C:cell outer membrane"/>
    <property type="evidence" value="ECO:0007669"/>
    <property type="project" value="UniProtKB-SubCell"/>
</dbReference>
<comment type="subcellular location">
    <subcellularLocation>
        <location evidence="1 4">Cell outer membrane</location>
    </subcellularLocation>
</comment>
<dbReference type="AlphaFoldDB" id="A0A7W7K2N8"/>
<evidence type="ECO:0000256" key="1">
    <source>
        <dbReference type="ARBA" id="ARBA00004442"/>
    </source>
</evidence>
<evidence type="ECO:0000313" key="9">
    <source>
        <dbReference type="Proteomes" id="UP000575241"/>
    </source>
</evidence>
<dbReference type="InterPro" id="IPR037066">
    <property type="entry name" value="Plug_dom_sf"/>
</dbReference>
<dbReference type="NCBIfam" id="TIGR01782">
    <property type="entry name" value="TonB-Xanth-Caul"/>
    <property type="match status" value="1"/>
</dbReference>
<evidence type="ECO:0000313" key="8">
    <source>
        <dbReference type="EMBL" id="MBB4839607.1"/>
    </source>
</evidence>
<evidence type="ECO:0000256" key="4">
    <source>
        <dbReference type="RuleBase" id="RU003357"/>
    </source>
</evidence>
<dbReference type="InterPro" id="IPR010104">
    <property type="entry name" value="TonB_rcpt_bac"/>
</dbReference>
<dbReference type="InterPro" id="IPR000531">
    <property type="entry name" value="Beta-barrel_TonB"/>
</dbReference>
<dbReference type="InterPro" id="IPR012910">
    <property type="entry name" value="Plug_dom"/>
</dbReference>
<dbReference type="EMBL" id="JACHLN010000002">
    <property type="protein sequence ID" value="MBB4839607.1"/>
    <property type="molecule type" value="Genomic_DNA"/>
</dbReference>
<proteinExistence type="inferred from homology"/>
<evidence type="ECO:0000256" key="3">
    <source>
        <dbReference type="ARBA" id="ARBA00023237"/>
    </source>
</evidence>
<keyword evidence="8" id="KW-0675">Receptor</keyword>
<dbReference type="SUPFAM" id="SSF56935">
    <property type="entry name" value="Porins"/>
    <property type="match status" value="1"/>
</dbReference>
<keyword evidence="9" id="KW-1185">Reference proteome</keyword>
<dbReference type="Gene3D" id="2.170.130.10">
    <property type="entry name" value="TonB-dependent receptor, plug domain"/>
    <property type="match status" value="1"/>
</dbReference>